<dbReference type="GO" id="GO:0008081">
    <property type="term" value="F:phosphoric diester hydrolase activity"/>
    <property type="evidence" value="ECO:0007669"/>
    <property type="project" value="UniProtKB-ARBA"/>
</dbReference>
<gene>
    <name evidence="2" type="ordered locus">Mmwyl1_3572</name>
</gene>
<accession>A6W195</accession>
<proteinExistence type="predicted"/>
<dbReference type="EMBL" id="CP000749">
    <property type="protein sequence ID" value="ABR72474.1"/>
    <property type="molecule type" value="Genomic_DNA"/>
</dbReference>
<evidence type="ECO:0000259" key="1">
    <source>
        <dbReference type="PROSITE" id="PS51832"/>
    </source>
</evidence>
<sequence length="516" mass="58458">MSVFKMESCFGADINVGYFDIHEILDILEIKDKVVGSKRVQSLIKLHGRKDRIVGIAMRQLAFDLLRPTLDSEFLPYDPYFSDGKLLNSRRERLYDAQERFLILCMSIASGRSVRSLKKLNPDLNTKDLRSKHGRGQSLFRYFRQELNEQTREYILSYKARMDKSGDLNKEAAIDSSNPAVEVEQQTLKSAVLRKTPVESKFTPTSFDDETITALKIFKDGYSLLSTQVERFKRGEQLEMLELMKFCRRLIDSHTRNNFSLMAIRHIKDASIYLEQHAMGMAVLGIHFAKAMKLSSAYVEVITLGALLFDLGRFRLPIAMVTKTTKMTDSEFDLFRKHIQFGEQILQKCDGVPKAVYQMLSDHHEKIDGSGYPAGKQDQEISVYGKIAAIIDAYDAMTSEQPHKPSIGPIKACQQMRKESGLAFDKQLLAVFLKSIGSIPVGSCVSLSNGRVGFVLTLNKLFQPSLVRQVYSTTNKAFIEASDIELNKSANLRTEVSIEKEVDPQVFGLQFINHIS</sequence>
<dbReference type="InterPro" id="IPR003607">
    <property type="entry name" value="HD/PDEase_dom"/>
</dbReference>
<reference evidence="2" key="1">
    <citation type="submission" date="2007-06" db="EMBL/GenBank/DDBJ databases">
        <title>Complete sequence of Marinomonas sp. MWYL1.</title>
        <authorList>
            <consortium name="US DOE Joint Genome Institute"/>
            <person name="Copeland A."/>
            <person name="Lucas S."/>
            <person name="Lapidus A."/>
            <person name="Barry K."/>
            <person name="Glavina del Rio T."/>
            <person name="Dalin E."/>
            <person name="Tice H."/>
            <person name="Pitluck S."/>
            <person name="Kiss H."/>
            <person name="Brettin T."/>
            <person name="Bruce D."/>
            <person name="Detter J.C."/>
            <person name="Han C."/>
            <person name="Schmutz J."/>
            <person name="Larimer F."/>
            <person name="Land M."/>
            <person name="Hauser L."/>
            <person name="Kyrpides N."/>
            <person name="Kim E."/>
            <person name="Johnston A.W.B."/>
            <person name="Todd J.D."/>
            <person name="Rogers R."/>
            <person name="Wexler M."/>
            <person name="Bond P.L."/>
            <person name="Li Y."/>
            <person name="Richardson P."/>
        </authorList>
    </citation>
    <scope>NUCLEOTIDE SEQUENCE [LARGE SCALE GENOMIC DNA]</scope>
    <source>
        <strain evidence="2">MWYL1</strain>
    </source>
</reference>
<dbReference type="OrthoDB" id="9816273at2"/>
<organism evidence="2">
    <name type="scientific">Marinomonas sp. (strain MWYL1)</name>
    <dbReference type="NCBI Taxonomy" id="400668"/>
    <lineage>
        <taxon>Bacteria</taxon>
        <taxon>Pseudomonadati</taxon>
        <taxon>Pseudomonadota</taxon>
        <taxon>Gammaproteobacteria</taxon>
        <taxon>Oceanospirillales</taxon>
        <taxon>Oceanospirillaceae</taxon>
        <taxon>Marinomonas</taxon>
    </lineage>
</organism>
<dbReference type="SUPFAM" id="SSF109604">
    <property type="entry name" value="HD-domain/PDEase-like"/>
    <property type="match status" value="1"/>
</dbReference>
<dbReference type="KEGG" id="mmw:Mmwyl1_3572"/>
<dbReference type="PANTHER" id="PTHR43155:SF2">
    <property type="entry name" value="CYCLIC DI-GMP PHOSPHODIESTERASE PA4108"/>
    <property type="match status" value="1"/>
</dbReference>
<dbReference type="PROSITE" id="PS51832">
    <property type="entry name" value="HD_GYP"/>
    <property type="match status" value="1"/>
</dbReference>
<dbReference type="Pfam" id="PF13487">
    <property type="entry name" value="HD_5"/>
    <property type="match status" value="1"/>
</dbReference>
<dbReference type="Gene3D" id="1.10.3210.10">
    <property type="entry name" value="Hypothetical protein af1432"/>
    <property type="match status" value="1"/>
</dbReference>
<dbReference type="STRING" id="400668.Mmwyl1_3572"/>
<dbReference type="InterPro" id="IPR037522">
    <property type="entry name" value="HD_GYP_dom"/>
</dbReference>
<dbReference type="CDD" id="cd00077">
    <property type="entry name" value="HDc"/>
    <property type="match status" value="1"/>
</dbReference>
<dbReference type="eggNOG" id="COG2206">
    <property type="taxonomic scope" value="Bacteria"/>
</dbReference>
<dbReference type="AlphaFoldDB" id="A6W195"/>
<evidence type="ECO:0000313" key="2">
    <source>
        <dbReference type="EMBL" id="ABR72474.1"/>
    </source>
</evidence>
<protein>
    <submittedName>
        <fullName evidence="2">Metal dependent phosphohydrolase</fullName>
    </submittedName>
</protein>
<dbReference type="HOGENOM" id="CLU_526578_0_0_6"/>
<name>A6W195_MARMS</name>
<dbReference type="PANTHER" id="PTHR43155">
    <property type="entry name" value="CYCLIC DI-GMP PHOSPHODIESTERASE PA4108-RELATED"/>
    <property type="match status" value="1"/>
</dbReference>
<keyword evidence="2" id="KW-0378">Hydrolase</keyword>
<feature type="domain" description="HD-GYP" evidence="1">
    <location>
        <begin position="252"/>
        <end position="448"/>
    </location>
</feature>